<dbReference type="Pfam" id="PF09982">
    <property type="entry name" value="LpxR"/>
    <property type="match status" value="1"/>
</dbReference>
<dbReference type="Proteomes" id="UP001279642">
    <property type="component" value="Unassembled WGS sequence"/>
</dbReference>
<dbReference type="Gene3D" id="2.40.128.140">
    <property type="entry name" value="Outer membrane protein"/>
    <property type="match status" value="1"/>
</dbReference>
<accession>A0ABU5EA60</accession>
<keyword evidence="2" id="KW-1185">Reference proteome</keyword>
<organism evidence="1 2">
    <name type="scientific">Dongia soli</name>
    <dbReference type="NCBI Taxonomy" id="600628"/>
    <lineage>
        <taxon>Bacteria</taxon>
        <taxon>Pseudomonadati</taxon>
        <taxon>Pseudomonadota</taxon>
        <taxon>Alphaproteobacteria</taxon>
        <taxon>Rhodospirillales</taxon>
        <taxon>Dongiaceae</taxon>
        <taxon>Dongia</taxon>
    </lineage>
</organism>
<dbReference type="EMBL" id="JAXCLW010000002">
    <property type="protein sequence ID" value="MDY0883157.1"/>
    <property type="molecule type" value="Genomic_DNA"/>
</dbReference>
<evidence type="ECO:0000313" key="1">
    <source>
        <dbReference type="EMBL" id="MDY0883157.1"/>
    </source>
</evidence>
<gene>
    <name evidence="1" type="ORF">SMD27_09905</name>
</gene>
<name>A0ABU5EA60_9PROT</name>
<dbReference type="InterPro" id="IPR018707">
    <property type="entry name" value="LpxR"/>
</dbReference>
<proteinExistence type="predicted"/>
<evidence type="ECO:0000313" key="2">
    <source>
        <dbReference type="Proteomes" id="UP001279642"/>
    </source>
</evidence>
<protein>
    <submittedName>
        <fullName evidence="1">Lipid A deacylase LpxR family protein</fullName>
    </submittedName>
</protein>
<dbReference type="RefSeq" id="WP_320508202.1">
    <property type="nucleotide sequence ID" value="NZ_JAXCLW010000002.1"/>
</dbReference>
<sequence>MPKITRSDLHVTSLKISILGFSLLLLSVSPDRATADDAGRLSIVEENDSIVFDSDRYYTQGLQFSYLTPDIAASSDWVSPFNLLGDNLPVFPTDAAQSSRRYEILLGQQIFTPRNTQNEPPDPDDRPYAGWLYTGVGLIQDTDRRQLDHLELLIGVVGPAALGRQAQNDWHQFIGVEKAQGWDSQLHNEPGVMLSYEHKWRFLQSLGDGFAVDAIPEVGATAGNVMTYGEIGTMFRIGRNLEADYGPQRMRPALSGTSYFNRDYLDGPFGFYFYVGAQGRAVARNIFLDGNTFEDSHSVNKKVFVGDLTGGLALFWSNAVKLDMTVTYRTDEFDGQERNAKFAGLNLSFGL</sequence>
<reference evidence="1 2" key="1">
    <citation type="journal article" date="2016" name="Antonie Van Leeuwenhoek">
        <title>Dongia soli sp. nov., isolated from soil from Dokdo, Korea.</title>
        <authorList>
            <person name="Kim D.U."/>
            <person name="Lee H."/>
            <person name="Kim H."/>
            <person name="Kim S.G."/>
            <person name="Ka J.O."/>
        </authorList>
    </citation>
    <scope>NUCLEOTIDE SEQUENCE [LARGE SCALE GENOMIC DNA]</scope>
    <source>
        <strain evidence="1 2">D78</strain>
    </source>
</reference>
<dbReference type="InterPro" id="IPR037107">
    <property type="entry name" value="Put_OMP_sf"/>
</dbReference>
<comment type="caution">
    <text evidence="1">The sequence shown here is derived from an EMBL/GenBank/DDBJ whole genome shotgun (WGS) entry which is preliminary data.</text>
</comment>